<dbReference type="Gene3D" id="1.25.40.10">
    <property type="entry name" value="Tetratricopeptide repeat domain"/>
    <property type="match status" value="1"/>
</dbReference>
<dbReference type="PANTHER" id="PTHR31350:SF21">
    <property type="entry name" value="F-BOX ONLY PROTEIN 21"/>
    <property type="match status" value="1"/>
</dbReference>
<evidence type="ECO:0000313" key="3">
    <source>
        <dbReference type="EMBL" id="GGB61088.1"/>
    </source>
</evidence>
<dbReference type="InterPro" id="IPR011990">
    <property type="entry name" value="TPR-like_helical_dom_sf"/>
</dbReference>
<organism evidence="3 4">
    <name type="scientific">Tistrella bauzanensis</name>
    <dbReference type="NCBI Taxonomy" id="657419"/>
    <lineage>
        <taxon>Bacteria</taxon>
        <taxon>Pseudomonadati</taxon>
        <taxon>Pseudomonadota</taxon>
        <taxon>Alphaproteobacteria</taxon>
        <taxon>Geminicoccales</taxon>
        <taxon>Geminicoccaceae</taxon>
        <taxon>Tistrella</taxon>
    </lineage>
</organism>
<keyword evidence="4" id="KW-1185">Reference proteome</keyword>
<dbReference type="PANTHER" id="PTHR31350">
    <property type="entry name" value="SI:DKEY-261L7.2"/>
    <property type="match status" value="1"/>
</dbReference>
<dbReference type="Proteomes" id="UP000603352">
    <property type="component" value="Unassembled WGS sequence"/>
</dbReference>
<comment type="caution">
    <text evidence="3">The sequence shown here is derived from an EMBL/GenBank/DDBJ whole genome shotgun (WGS) entry which is preliminary data.</text>
</comment>
<dbReference type="InterPro" id="IPR032698">
    <property type="entry name" value="SirB1_N"/>
</dbReference>
<comment type="similarity">
    <text evidence="1">Belongs to the UPF0162 family.</text>
</comment>
<evidence type="ECO:0000313" key="4">
    <source>
        <dbReference type="Proteomes" id="UP000603352"/>
    </source>
</evidence>
<proteinExistence type="inferred from homology"/>
<dbReference type="Pfam" id="PF13371">
    <property type="entry name" value="TPR_9"/>
    <property type="match status" value="1"/>
</dbReference>
<feature type="domain" description="Protein SirB1 N-terminal" evidence="2">
    <location>
        <begin position="58"/>
        <end position="218"/>
    </location>
</feature>
<evidence type="ECO:0000256" key="1">
    <source>
        <dbReference type="ARBA" id="ARBA00007100"/>
    </source>
</evidence>
<evidence type="ECO:0000259" key="2">
    <source>
        <dbReference type="Pfam" id="PF13369"/>
    </source>
</evidence>
<dbReference type="Pfam" id="PF13369">
    <property type="entry name" value="Transglut_core2"/>
    <property type="match status" value="1"/>
</dbReference>
<accession>A0ABQ1J6A4</accession>
<dbReference type="RefSeq" id="WP_188582624.1">
    <property type="nucleotide sequence ID" value="NZ_BMDZ01000099.1"/>
</dbReference>
<reference evidence="4" key="1">
    <citation type="journal article" date="2019" name="Int. J. Syst. Evol. Microbiol.">
        <title>The Global Catalogue of Microorganisms (GCM) 10K type strain sequencing project: providing services to taxonomists for standard genome sequencing and annotation.</title>
        <authorList>
            <consortium name="The Broad Institute Genomics Platform"/>
            <consortium name="The Broad Institute Genome Sequencing Center for Infectious Disease"/>
            <person name="Wu L."/>
            <person name="Ma J."/>
        </authorList>
    </citation>
    <scope>NUCLEOTIDE SEQUENCE [LARGE SCALE GENOMIC DNA]</scope>
    <source>
        <strain evidence="4">CGMCC 1.10188</strain>
    </source>
</reference>
<gene>
    <name evidence="3" type="ORF">GCM10011505_47220</name>
</gene>
<name>A0ABQ1J6A4_9PROT</name>
<dbReference type="EMBL" id="BMDZ01000099">
    <property type="protein sequence ID" value="GGB61088.1"/>
    <property type="molecule type" value="Genomic_DNA"/>
</dbReference>
<sequence>MSTEAPPAGRAGSVDRAAIARRLEAIGRLDDEAIPIAETALMLSMLDHPSADLAACRDLLDELALAAETEARARGLKTGVDAADSDDAAGDRARLIADTLYGRFGFGGDEQTYDEDDNASLARVLIRRRGMPVALGILAMHLGEVLGWPVTGVNFPAHFLVRVDGAHDRVLVDPFHGGRIMETPDLRALLKQVSGETAELEAGHYRAVDRRAVLLRLQNNLKIRASGRGELERARDILARMLLIAPTDWALWYELGLMRARLGEQLGAVQALEVFAANTTAEEPRRRALTLVERLRAEIN</sequence>
<protein>
    <recommendedName>
        <fullName evidence="2">Protein SirB1 N-terminal domain-containing protein</fullName>
    </recommendedName>
</protein>